<dbReference type="SUPFAM" id="SSF57850">
    <property type="entry name" value="RING/U-box"/>
    <property type="match status" value="1"/>
</dbReference>
<dbReference type="OMA" id="ICESHLE"/>
<keyword evidence="1" id="KW-0479">Metal-binding</keyword>
<dbReference type="SMART" id="SM00184">
    <property type="entry name" value="RING"/>
    <property type="match status" value="1"/>
</dbReference>
<evidence type="ECO:0000313" key="7">
    <source>
        <dbReference type="Proteomes" id="UP000265020"/>
    </source>
</evidence>
<dbReference type="InterPro" id="IPR051051">
    <property type="entry name" value="E3_ubiq-ligase_TRIM/RNF"/>
</dbReference>
<dbReference type="GO" id="GO:0008270">
    <property type="term" value="F:zinc ion binding"/>
    <property type="evidence" value="ECO:0007669"/>
    <property type="project" value="UniProtKB-KW"/>
</dbReference>
<keyword evidence="2 4" id="KW-0863">Zinc-finger</keyword>
<dbReference type="Ensembl" id="ENSCVAT00000033124.1">
    <property type="protein sequence ID" value="ENSCVAP00000019397.1"/>
    <property type="gene ID" value="ENSCVAG00000022743.1"/>
</dbReference>
<dbReference type="InterPro" id="IPR001841">
    <property type="entry name" value="Znf_RING"/>
</dbReference>
<name>A0A3Q2DJR1_CYPVA</name>
<dbReference type="InterPro" id="IPR027370">
    <property type="entry name" value="Znf-RING_euk"/>
</dbReference>
<accession>A0A3Q2DJR1</accession>
<evidence type="ECO:0000256" key="2">
    <source>
        <dbReference type="ARBA" id="ARBA00022771"/>
    </source>
</evidence>
<dbReference type="Pfam" id="PF13445">
    <property type="entry name" value="zf-RING_UBOX"/>
    <property type="match status" value="1"/>
</dbReference>
<dbReference type="PANTHER" id="PTHR25465:SF49">
    <property type="entry name" value="BLOODTHIRSTY-RELATED GENE FAMILY, MEMBER 1-RELATED"/>
    <property type="match status" value="1"/>
</dbReference>
<dbReference type="GeneTree" id="ENSGT01040000240400"/>
<dbReference type="InterPro" id="IPR013083">
    <property type="entry name" value="Znf_RING/FYVE/PHD"/>
</dbReference>
<sequence length="122" mass="14059">MSQLADMATASCLLSEDQFRCFVCQNVFTDPVSTPCGHNFCKNCVTETSHADVPFQCPICQRMFFPKPELQVNTLIAELLDMFRRSAQRQNREPVRGHFFFRTRSNLGHPASSRLRCFKHLN</sequence>
<evidence type="ECO:0000259" key="5">
    <source>
        <dbReference type="PROSITE" id="PS50089"/>
    </source>
</evidence>
<protein>
    <recommendedName>
        <fullName evidence="5">RING-type domain-containing protein</fullName>
    </recommendedName>
</protein>
<organism evidence="6 7">
    <name type="scientific">Cyprinodon variegatus</name>
    <name type="common">Sheepshead minnow</name>
    <dbReference type="NCBI Taxonomy" id="28743"/>
    <lineage>
        <taxon>Eukaryota</taxon>
        <taxon>Metazoa</taxon>
        <taxon>Chordata</taxon>
        <taxon>Craniata</taxon>
        <taxon>Vertebrata</taxon>
        <taxon>Euteleostomi</taxon>
        <taxon>Actinopterygii</taxon>
        <taxon>Neopterygii</taxon>
        <taxon>Teleostei</taxon>
        <taxon>Neoteleostei</taxon>
        <taxon>Acanthomorphata</taxon>
        <taxon>Ovalentaria</taxon>
        <taxon>Atherinomorphae</taxon>
        <taxon>Cyprinodontiformes</taxon>
        <taxon>Cyprinodontidae</taxon>
        <taxon>Cyprinodon</taxon>
    </lineage>
</organism>
<evidence type="ECO:0000256" key="4">
    <source>
        <dbReference type="PROSITE-ProRule" id="PRU00175"/>
    </source>
</evidence>
<dbReference type="PANTHER" id="PTHR25465">
    <property type="entry name" value="B-BOX DOMAIN CONTAINING"/>
    <property type="match status" value="1"/>
</dbReference>
<evidence type="ECO:0000256" key="1">
    <source>
        <dbReference type="ARBA" id="ARBA00022723"/>
    </source>
</evidence>
<dbReference type="PROSITE" id="PS50089">
    <property type="entry name" value="ZF_RING_2"/>
    <property type="match status" value="1"/>
</dbReference>
<evidence type="ECO:0000256" key="3">
    <source>
        <dbReference type="ARBA" id="ARBA00022833"/>
    </source>
</evidence>
<dbReference type="InterPro" id="IPR017907">
    <property type="entry name" value="Znf_RING_CS"/>
</dbReference>
<dbReference type="Gene3D" id="3.30.40.10">
    <property type="entry name" value="Zinc/RING finger domain, C3HC4 (zinc finger)"/>
    <property type="match status" value="1"/>
</dbReference>
<proteinExistence type="predicted"/>
<dbReference type="PROSITE" id="PS00518">
    <property type="entry name" value="ZF_RING_1"/>
    <property type="match status" value="1"/>
</dbReference>
<feature type="domain" description="RING-type" evidence="5">
    <location>
        <begin position="21"/>
        <end position="61"/>
    </location>
</feature>
<evidence type="ECO:0000313" key="6">
    <source>
        <dbReference type="Ensembl" id="ENSCVAP00000019397.1"/>
    </source>
</evidence>
<dbReference type="Proteomes" id="UP000265020">
    <property type="component" value="Unassembled WGS sequence"/>
</dbReference>
<reference evidence="6" key="1">
    <citation type="submission" date="2025-08" db="UniProtKB">
        <authorList>
            <consortium name="Ensembl"/>
        </authorList>
    </citation>
    <scope>IDENTIFICATION</scope>
</reference>
<dbReference type="AlphaFoldDB" id="A0A3Q2DJR1"/>
<keyword evidence="7" id="KW-1185">Reference proteome</keyword>
<keyword evidence="3" id="KW-0862">Zinc</keyword>
<reference evidence="6" key="2">
    <citation type="submission" date="2025-09" db="UniProtKB">
        <authorList>
            <consortium name="Ensembl"/>
        </authorList>
    </citation>
    <scope>IDENTIFICATION</scope>
</reference>